<protein>
    <recommendedName>
        <fullName evidence="3">Pyrrolo-quinoline quinone repeat domain-containing protein</fullName>
    </recommendedName>
</protein>
<dbReference type="InterPro" id="IPR015943">
    <property type="entry name" value="WD40/YVTN_repeat-like_dom_sf"/>
</dbReference>
<keyword evidence="2" id="KW-0812">Transmembrane</keyword>
<feature type="non-terminal residue" evidence="4">
    <location>
        <position position="1"/>
    </location>
</feature>
<gene>
    <name evidence="4" type="ORF">GL263_02195</name>
</gene>
<accession>A0ABR6EAM5</accession>
<evidence type="ECO:0000313" key="4">
    <source>
        <dbReference type="EMBL" id="MBB1242390.1"/>
    </source>
</evidence>
<feature type="compositionally biased region" description="Gly residues" evidence="1">
    <location>
        <begin position="80"/>
        <end position="99"/>
    </location>
</feature>
<feature type="compositionally biased region" description="Basic and acidic residues" evidence="1">
    <location>
        <begin position="69"/>
        <end position="78"/>
    </location>
</feature>
<feature type="compositionally biased region" description="Low complexity" evidence="1">
    <location>
        <begin position="7"/>
        <end position="21"/>
    </location>
</feature>
<sequence>LCIRDSPYGQQPGPNPYYQQPTHPMPSTGMPQGGGSKKLLVIIASVVAVALVAVTAVFFATRGGDTDDSANKGDKKSGETSGGTEGGGGDEGGGTGGSGPDAMRDVPPTTVPKQDQDAEIAWQAKVPEGFQVDTSMYTTGVWFFGGNVIRYEPDGLRAYNIKSGKEAWFLKAVRGDSCNAAETSGNGGKTLIQWGLKCEKAMGVDLAKGRQLWEKDLPSPDGDVARATTAQVAVSGNLGGIVWIGGNVGYRLSDGKELWSNNRYETCRDYSYGGGEAFVVINRCGFNREGTVRMVDQDGKTTAEWKAPAGNTPQNVYSTSPVIVGLSRAAESSFKISNLAVLSDSMKLRKRISIDPERYTFSCAALSMGHCWNVVVDKESELLFLETKMHQGDRRSTNEIVAYNLDSGKVAWTSEPTVEGQTSPLAMHDGKLLALEMGSFSDPGMLTEVDLRTGKAKPFLRFSSDERDAIRDVYFRPLPYWADNTLFVTSPRLSARPESNRGWLVAIR</sequence>
<evidence type="ECO:0000313" key="5">
    <source>
        <dbReference type="Proteomes" id="UP000766698"/>
    </source>
</evidence>
<dbReference type="Gene3D" id="2.130.10.10">
    <property type="entry name" value="YVTN repeat-like/Quinoprotein amine dehydrogenase"/>
    <property type="match status" value="2"/>
</dbReference>
<dbReference type="InterPro" id="IPR002372">
    <property type="entry name" value="PQQ_rpt_dom"/>
</dbReference>
<evidence type="ECO:0000256" key="1">
    <source>
        <dbReference type="SAM" id="MobiDB-lite"/>
    </source>
</evidence>
<feature type="region of interest" description="Disordered" evidence="1">
    <location>
        <begin position="1"/>
        <end position="32"/>
    </location>
</feature>
<dbReference type="EMBL" id="WMLF01000017">
    <property type="protein sequence ID" value="MBB1242390.1"/>
    <property type="molecule type" value="Genomic_DNA"/>
</dbReference>
<dbReference type="RefSeq" id="WP_182853817.1">
    <property type="nucleotide sequence ID" value="NZ_WMLF01000017.1"/>
</dbReference>
<feature type="region of interest" description="Disordered" evidence="1">
    <location>
        <begin position="63"/>
        <end position="116"/>
    </location>
</feature>
<evidence type="ECO:0000259" key="3">
    <source>
        <dbReference type="Pfam" id="PF13360"/>
    </source>
</evidence>
<feature type="transmembrane region" description="Helical" evidence="2">
    <location>
        <begin position="39"/>
        <end position="60"/>
    </location>
</feature>
<keyword evidence="2" id="KW-1133">Transmembrane helix</keyword>
<feature type="domain" description="Pyrrolo-quinoline quinone repeat" evidence="3">
    <location>
        <begin position="117"/>
        <end position="262"/>
    </location>
</feature>
<reference evidence="5" key="1">
    <citation type="journal article" date="2020" name="Syst. Appl. Microbiol.">
        <title>Streptomyces alkaliterrae sp. nov., isolated from an alkaline soil, and emended descriptions of Streptomyces alkaliphilus, Streptomyces calidiresistens and Streptomyces durbertensis.</title>
        <authorList>
            <person name="Swiecimska M."/>
            <person name="Golinska P."/>
            <person name="Nouioui I."/>
            <person name="Wypij M."/>
            <person name="Rai M."/>
            <person name="Sangal V."/>
            <person name="Goodfellow M."/>
        </authorList>
    </citation>
    <scope>NUCLEOTIDE SEQUENCE [LARGE SCALE GENOMIC DNA]</scope>
    <source>
        <strain evidence="5">DSM 104538</strain>
    </source>
</reference>
<organism evidence="4 5">
    <name type="scientific">Streptomyces durbertensis</name>
    <dbReference type="NCBI Taxonomy" id="2448886"/>
    <lineage>
        <taxon>Bacteria</taxon>
        <taxon>Bacillati</taxon>
        <taxon>Actinomycetota</taxon>
        <taxon>Actinomycetes</taxon>
        <taxon>Kitasatosporales</taxon>
        <taxon>Streptomycetaceae</taxon>
        <taxon>Streptomyces</taxon>
    </lineage>
</organism>
<dbReference type="SUPFAM" id="SSF50998">
    <property type="entry name" value="Quinoprotein alcohol dehydrogenase-like"/>
    <property type="match status" value="1"/>
</dbReference>
<dbReference type="InterPro" id="IPR011047">
    <property type="entry name" value="Quinoprotein_ADH-like_sf"/>
</dbReference>
<name>A0ABR6EAM5_9ACTN</name>
<dbReference type="Proteomes" id="UP000766698">
    <property type="component" value="Unassembled WGS sequence"/>
</dbReference>
<keyword evidence="2" id="KW-0472">Membrane</keyword>
<keyword evidence="5" id="KW-1185">Reference proteome</keyword>
<dbReference type="Pfam" id="PF13360">
    <property type="entry name" value="PQQ_2"/>
    <property type="match status" value="1"/>
</dbReference>
<evidence type="ECO:0000256" key="2">
    <source>
        <dbReference type="SAM" id="Phobius"/>
    </source>
</evidence>
<comment type="caution">
    <text evidence="4">The sequence shown here is derived from an EMBL/GenBank/DDBJ whole genome shotgun (WGS) entry which is preliminary data.</text>
</comment>
<proteinExistence type="predicted"/>